<feature type="compositionally biased region" description="Acidic residues" evidence="1">
    <location>
        <begin position="778"/>
        <end position="790"/>
    </location>
</feature>
<feature type="region of interest" description="Disordered" evidence="1">
    <location>
        <begin position="498"/>
        <end position="517"/>
    </location>
</feature>
<feature type="domain" description="HAUS augmin-like complex subunit 6 N-terminal" evidence="2">
    <location>
        <begin position="83"/>
        <end position="318"/>
    </location>
</feature>
<feature type="region of interest" description="Disordered" evidence="1">
    <location>
        <begin position="1"/>
        <end position="73"/>
    </location>
</feature>
<evidence type="ECO:0000313" key="4">
    <source>
        <dbReference type="Proteomes" id="UP001302676"/>
    </source>
</evidence>
<name>A0AAN6V6Y2_9PEZI</name>
<dbReference type="AlphaFoldDB" id="A0AAN6V6Y2"/>
<dbReference type="InterPro" id="IPR028163">
    <property type="entry name" value="HAUS_6_N"/>
</dbReference>
<reference evidence="3" key="2">
    <citation type="submission" date="2023-05" db="EMBL/GenBank/DDBJ databases">
        <authorList>
            <consortium name="Lawrence Berkeley National Laboratory"/>
            <person name="Steindorff A."/>
            <person name="Hensen N."/>
            <person name="Bonometti L."/>
            <person name="Westerberg I."/>
            <person name="Brannstrom I.O."/>
            <person name="Guillou S."/>
            <person name="Cros-Aarteil S."/>
            <person name="Calhoun S."/>
            <person name="Haridas S."/>
            <person name="Kuo A."/>
            <person name="Mondo S."/>
            <person name="Pangilinan J."/>
            <person name="Riley R."/>
            <person name="Labutti K."/>
            <person name="Andreopoulos B."/>
            <person name="Lipzen A."/>
            <person name="Chen C."/>
            <person name="Yanf M."/>
            <person name="Daum C."/>
            <person name="Ng V."/>
            <person name="Clum A."/>
            <person name="Ohm R."/>
            <person name="Martin F."/>
            <person name="Silar P."/>
            <person name="Natvig D."/>
            <person name="Lalanne C."/>
            <person name="Gautier V."/>
            <person name="Ament-Velasquez S.L."/>
            <person name="Kruys A."/>
            <person name="Hutchinson M.I."/>
            <person name="Powell A.J."/>
            <person name="Barry K."/>
            <person name="Miller A.N."/>
            <person name="Grigoriev I.V."/>
            <person name="Debuchy R."/>
            <person name="Gladieux P."/>
            <person name="Thoren M.H."/>
            <person name="Johannesson H."/>
        </authorList>
    </citation>
    <scope>NUCLEOTIDE SEQUENCE</scope>
    <source>
        <strain evidence="3">CBS 141.50</strain>
    </source>
</reference>
<evidence type="ECO:0000256" key="1">
    <source>
        <dbReference type="SAM" id="MobiDB-lite"/>
    </source>
</evidence>
<feature type="compositionally biased region" description="Polar residues" evidence="1">
    <location>
        <begin position="556"/>
        <end position="575"/>
    </location>
</feature>
<organism evidence="3 4">
    <name type="scientific">Dichotomopilus funicola</name>
    <dbReference type="NCBI Taxonomy" id="1934379"/>
    <lineage>
        <taxon>Eukaryota</taxon>
        <taxon>Fungi</taxon>
        <taxon>Dikarya</taxon>
        <taxon>Ascomycota</taxon>
        <taxon>Pezizomycotina</taxon>
        <taxon>Sordariomycetes</taxon>
        <taxon>Sordariomycetidae</taxon>
        <taxon>Sordariales</taxon>
        <taxon>Chaetomiaceae</taxon>
        <taxon>Dichotomopilus</taxon>
    </lineage>
</organism>
<feature type="compositionally biased region" description="Low complexity" evidence="1">
    <location>
        <begin position="596"/>
        <end position="615"/>
    </location>
</feature>
<dbReference type="GeneID" id="87813097"/>
<keyword evidence="4" id="KW-1185">Reference proteome</keyword>
<feature type="compositionally biased region" description="Low complexity" evidence="1">
    <location>
        <begin position="46"/>
        <end position="59"/>
    </location>
</feature>
<evidence type="ECO:0000313" key="3">
    <source>
        <dbReference type="EMBL" id="KAK4146013.1"/>
    </source>
</evidence>
<protein>
    <submittedName>
        <fullName evidence="3">HAUS augmin-like complex subunit 6 N-terminus-domain-containing protein</fullName>
    </submittedName>
</protein>
<dbReference type="Pfam" id="PF14661">
    <property type="entry name" value="HAUS6_N"/>
    <property type="match status" value="1"/>
</dbReference>
<dbReference type="Proteomes" id="UP001302676">
    <property type="component" value="Unassembled WGS sequence"/>
</dbReference>
<feature type="compositionally biased region" description="Basic and acidic residues" evidence="1">
    <location>
        <begin position="739"/>
        <end position="748"/>
    </location>
</feature>
<sequence length="836" mass="92837">MANLSGTATVSRTRSTRVASSAAANGSDRKLAPSASLRGNRAAGGPSATTSTTTTTTTTMPPPTSAPAPTTIPLSPPPLLSLFLTNLRLLNLDRRPDWPDLTLSTFTSTPRDGTSQKRRVQAVEWALYHLFRLWDADETRAKLQPFFPPQDQVQSVNLRAALLRGLEQVKKSGVLGREVVVRRGMLDECKGERLEEVLVGLSAAVLRKVVAEKSRGKKGRGGYAPAAVAERMALEGTGGRTEMGVLVLAHKVSLRRMLEDKNAARVRFREFSDLLDAKEMGLVRKRGELEAAKRRGRDQAVAEEKQREVCRVVRNNWTGDERWLEALLYGDSQSHKDGVLTAPYDRVWRRMQTGRLAELEDTFGGLVGQLEGRVRGQQERLQKWQGFRQRMFGKAGAGSARKGQEEQVKQRGIDLGFRAHETLRLDRMSPKKLPRAAPKQLDSHYEALVKGLQADLAKISPPTQAVPSFFERPQLERPRVRTEEDLSGSEVISEISDIEHAELPLRPSPSRRDPIKMSEERAFEPVLRKAKTFDDEHHAFLETEPLTPSRIKRASTVHTRASPTRRQSIQKSPTKTAPERRLSAASKAKPPPTRLPASPRHQQSPSSSPPQSTIPSPEPPSSPEDRSISPTQDLASDILTSSIPASPSPLKKVRRTLSLAERTRLSMARKTSLSNLRVPVDEDAFDEETDTGPSREDSDGEYADDTVLVAPSTPQRNHRLPYEDLAARTRRSIANSEPARQRAQLERRRSLRPQNQQQQQQQPSTPTGTRRGSYFPAVDEEGDGDGDGDGDGQNTTLLLTEALLNAGREDDYEAVFMSRPKLKTSPVGTPRREYWD</sequence>
<reference evidence="3" key="1">
    <citation type="journal article" date="2023" name="Mol. Phylogenet. Evol.">
        <title>Genome-scale phylogeny and comparative genomics of the fungal order Sordariales.</title>
        <authorList>
            <person name="Hensen N."/>
            <person name="Bonometti L."/>
            <person name="Westerberg I."/>
            <person name="Brannstrom I.O."/>
            <person name="Guillou S."/>
            <person name="Cros-Aarteil S."/>
            <person name="Calhoun S."/>
            <person name="Haridas S."/>
            <person name="Kuo A."/>
            <person name="Mondo S."/>
            <person name="Pangilinan J."/>
            <person name="Riley R."/>
            <person name="LaButti K."/>
            <person name="Andreopoulos B."/>
            <person name="Lipzen A."/>
            <person name="Chen C."/>
            <person name="Yan M."/>
            <person name="Daum C."/>
            <person name="Ng V."/>
            <person name="Clum A."/>
            <person name="Steindorff A."/>
            <person name="Ohm R.A."/>
            <person name="Martin F."/>
            <person name="Silar P."/>
            <person name="Natvig D.O."/>
            <person name="Lalanne C."/>
            <person name="Gautier V."/>
            <person name="Ament-Velasquez S.L."/>
            <person name="Kruys A."/>
            <person name="Hutchinson M.I."/>
            <person name="Powell A.J."/>
            <person name="Barry K."/>
            <person name="Miller A.N."/>
            <person name="Grigoriev I.V."/>
            <person name="Debuchy R."/>
            <person name="Gladieux P."/>
            <person name="Hiltunen Thoren M."/>
            <person name="Johannesson H."/>
        </authorList>
    </citation>
    <scope>NUCLEOTIDE SEQUENCE</scope>
    <source>
        <strain evidence="3">CBS 141.50</strain>
    </source>
</reference>
<dbReference type="RefSeq" id="XP_062639384.1">
    <property type="nucleotide sequence ID" value="XM_062776484.1"/>
</dbReference>
<feature type="region of interest" description="Disordered" evidence="1">
    <location>
        <begin position="539"/>
        <end position="795"/>
    </location>
</feature>
<evidence type="ECO:0000259" key="2">
    <source>
        <dbReference type="Pfam" id="PF14661"/>
    </source>
</evidence>
<feature type="compositionally biased region" description="Polar residues" evidence="1">
    <location>
        <begin position="631"/>
        <end position="645"/>
    </location>
</feature>
<accession>A0AAN6V6Y2</accession>
<dbReference type="EMBL" id="MU853564">
    <property type="protein sequence ID" value="KAK4146013.1"/>
    <property type="molecule type" value="Genomic_DNA"/>
</dbReference>
<feature type="compositionally biased region" description="Low complexity" evidence="1">
    <location>
        <begin position="7"/>
        <end position="24"/>
    </location>
</feature>
<feature type="compositionally biased region" description="Acidic residues" evidence="1">
    <location>
        <begin position="681"/>
        <end position="690"/>
    </location>
</feature>
<comment type="caution">
    <text evidence="3">The sequence shown here is derived from an EMBL/GenBank/DDBJ whole genome shotgun (WGS) entry which is preliminary data.</text>
</comment>
<proteinExistence type="predicted"/>
<gene>
    <name evidence="3" type="ORF">C8A04DRAFT_10151</name>
</gene>